<dbReference type="AlphaFoldDB" id="A0A6G1HUS6"/>
<keyword evidence="3" id="KW-1185">Reference proteome</keyword>
<evidence type="ECO:0000256" key="1">
    <source>
        <dbReference type="SAM" id="SignalP"/>
    </source>
</evidence>
<name>A0A6G1HUS6_9PEZI</name>
<proteinExistence type="predicted"/>
<gene>
    <name evidence="2" type="ORF">EJ06DRAFT_549235</name>
</gene>
<organism evidence="2 3">
    <name type="scientific">Trichodelitschia bisporula</name>
    <dbReference type="NCBI Taxonomy" id="703511"/>
    <lineage>
        <taxon>Eukaryota</taxon>
        <taxon>Fungi</taxon>
        <taxon>Dikarya</taxon>
        <taxon>Ascomycota</taxon>
        <taxon>Pezizomycotina</taxon>
        <taxon>Dothideomycetes</taxon>
        <taxon>Dothideomycetes incertae sedis</taxon>
        <taxon>Phaeotrichales</taxon>
        <taxon>Phaeotrichaceae</taxon>
        <taxon>Trichodelitschia</taxon>
    </lineage>
</organism>
<dbReference type="OrthoDB" id="3903203at2759"/>
<keyword evidence="1" id="KW-0732">Signal</keyword>
<dbReference type="EMBL" id="ML996696">
    <property type="protein sequence ID" value="KAF2399752.1"/>
    <property type="molecule type" value="Genomic_DNA"/>
</dbReference>
<protein>
    <submittedName>
        <fullName evidence="2">Uncharacterized protein</fullName>
    </submittedName>
</protein>
<feature type="signal peptide" evidence="1">
    <location>
        <begin position="1"/>
        <end position="20"/>
    </location>
</feature>
<accession>A0A6G1HUS6</accession>
<evidence type="ECO:0000313" key="3">
    <source>
        <dbReference type="Proteomes" id="UP000799640"/>
    </source>
</evidence>
<reference evidence="2" key="1">
    <citation type="journal article" date="2020" name="Stud. Mycol.">
        <title>101 Dothideomycetes genomes: a test case for predicting lifestyles and emergence of pathogens.</title>
        <authorList>
            <person name="Haridas S."/>
            <person name="Albert R."/>
            <person name="Binder M."/>
            <person name="Bloem J."/>
            <person name="Labutti K."/>
            <person name="Salamov A."/>
            <person name="Andreopoulos B."/>
            <person name="Baker S."/>
            <person name="Barry K."/>
            <person name="Bills G."/>
            <person name="Bluhm B."/>
            <person name="Cannon C."/>
            <person name="Castanera R."/>
            <person name="Culley D."/>
            <person name="Daum C."/>
            <person name="Ezra D."/>
            <person name="Gonzalez J."/>
            <person name="Henrissat B."/>
            <person name="Kuo A."/>
            <person name="Liang C."/>
            <person name="Lipzen A."/>
            <person name="Lutzoni F."/>
            <person name="Magnuson J."/>
            <person name="Mondo S."/>
            <person name="Nolan M."/>
            <person name="Ohm R."/>
            <person name="Pangilinan J."/>
            <person name="Park H.-J."/>
            <person name="Ramirez L."/>
            <person name="Alfaro M."/>
            <person name="Sun H."/>
            <person name="Tritt A."/>
            <person name="Yoshinaga Y."/>
            <person name="Zwiers L.-H."/>
            <person name="Turgeon B."/>
            <person name="Goodwin S."/>
            <person name="Spatafora J."/>
            <person name="Crous P."/>
            <person name="Grigoriev I."/>
        </authorList>
    </citation>
    <scope>NUCLEOTIDE SEQUENCE</scope>
    <source>
        <strain evidence="2">CBS 262.69</strain>
    </source>
</reference>
<dbReference type="Proteomes" id="UP000799640">
    <property type="component" value="Unassembled WGS sequence"/>
</dbReference>
<evidence type="ECO:0000313" key="2">
    <source>
        <dbReference type="EMBL" id="KAF2399752.1"/>
    </source>
</evidence>
<sequence length="314" mass="33391">MRLLPALLSALLSLAAAAEARLVPRQFGNLGGIVGPGGGRSMRAAPVRTETLQPLLRKEANRTRLCPRMPLQMDPSSQQLNKALTGFCTNCTVLYGKAAIFYENGTKAGVLQGVYQHHIVVVDVAKRGMPFYLCSGQGGFLGSFPAVGFIVSGNDEAANWYTTPDGAFDSGYVLGARAQLMMQAELVNYLPVEQRIYIAMEYEWLPGTTAARDASVSLFSVTGCDMPDYHAPKDQPKYNVSSARVPIPQDGYIINAKGHLHDGGVNVELRLNDKVVYGPSCAGGEAVGGYYGDGTVHEAGGGEEGGRATDDGVV</sequence>
<feature type="chain" id="PRO_5026336169" evidence="1">
    <location>
        <begin position="21"/>
        <end position="314"/>
    </location>
</feature>